<name>A0A433CZI5_9FUNG</name>
<keyword evidence="11" id="KW-1185">Reference proteome</keyword>
<evidence type="ECO:0000256" key="8">
    <source>
        <dbReference type="ARBA" id="ARBA00043957"/>
    </source>
</evidence>
<dbReference type="SUPFAM" id="SSF53098">
    <property type="entry name" value="Ribonuclease H-like"/>
    <property type="match status" value="1"/>
</dbReference>
<evidence type="ECO:0000256" key="1">
    <source>
        <dbReference type="ARBA" id="ARBA00004123"/>
    </source>
</evidence>
<reference evidence="10 11" key="1">
    <citation type="journal article" date="2018" name="New Phytol.">
        <title>Phylogenomics of Endogonaceae and evolution of mycorrhizas within Mucoromycota.</title>
        <authorList>
            <person name="Chang Y."/>
            <person name="Desiro A."/>
            <person name="Na H."/>
            <person name="Sandor L."/>
            <person name="Lipzen A."/>
            <person name="Clum A."/>
            <person name="Barry K."/>
            <person name="Grigoriev I.V."/>
            <person name="Martin F.M."/>
            <person name="Stajich J.E."/>
            <person name="Smith M.E."/>
            <person name="Bonito G."/>
            <person name="Spatafora J.W."/>
        </authorList>
    </citation>
    <scope>NUCLEOTIDE SEQUENCE [LARGE SCALE GENOMIC DNA]</scope>
    <source>
        <strain evidence="10 11">GMNB39</strain>
    </source>
</reference>
<dbReference type="InterPro" id="IPR002121">
    <property type="entry name" value="HRDC_dom"/>
</dbReference>
<evidence type="ECO:0000256" key="3">
    <source>
        <dbReference type="ARBA" id="ARBA00022722"/>
    </source>
</evidence>
<comment type="similarity">
    <text evidence="8">Belongs to the exosome component 10/RRP6 family.</text>
</comment>
<dbReference type="GO" id="GO:0005730">
    <property type="term" value="C:nucleolus"/>
    <property type="evidence" value="ECO:0007669"/>
    <property type="project" value="TreeGrafter"/>
</dbReference>
<dbReference type="InterPro" id="IPR045092">
    <property type="entry name" value="Rrp6-like"/>
</dbReference>
<dbReference type="OrthoDB" id="2250022at2759"/>
<dbReference type="Proteomes" id="UP000268093">
    <property type="component" value="Unassembled WGS sequence"/>
</dbReference>
<dbReference type="GO" id="GO:0000467">
    <property type="term" value="P:exonucleolytic trimming to generate mature 3'-end of 5.8S rRNA from tricistronic rRNA transcript (SSU-rRNA, 5.8S rRNA, LSU-rRNA)"/>
    <property type="evidence" value="ECO:0007669"/>
    <property type="project" value="InterPro"/>
</dbReference>
<dbReference type="InterPro" id="IPR010997">
    <property type="entry name" value="HRDC-like_sf"/>
</dbReference>
<dbReference type="GO" id="GO:0000175">
    <property type="term" value="F:3'-5'-RNA exonuclease activity"/>
    <property type="evidence" value="ECO:0007669"/>
    <property type="project" value="InterPro"/>
</dbReference>
<feature type="domain" description="HRDC" evidence="9">
    <location>
        <begin position="478"/>
        <end position="558"/>
    </location>
</feature>
<dbReference type="Pfam" id="PF08066">
    <property type="entry name" value="PMC2NT"/>
    <property type="match status" value="1"/>
</dbReference>
<dbReference type="GO" id="GO:0003727">
    <property type="term" value="F:single-stranded RNA binding"/>
    <property type="evidence" value="ECO:0007669"/>
    <property type="project" value="TreeGrafter"/>
</dbReference>
<evidence type="ECO:0000256" key="7">
    <source>
        <dbReference type="ARBA" id="ARBA00023242"/>
    </source>
</evidence>
<dbReference type="InterPro" id="IPR044876">
    <property type="entry name" value="HRDC_dom_sf"/>
</dbReference>
<dbReference type="GO" id="GO:0000176">
    <property type="term" value="C:nuclear exosome (RNase complex)"/>
    <property type="evidence" value="ECO:0007669"/>
    <property type="project" value="InterPro"/>
</dbReference>
<evidence type="ECO:0000256" key="6">
    <source>
        <dbReference type="ARBA" id="ARBA00022839"/>
    </source>
</evidence>
<protein>
    <submittedName>
        <fullName evidence="10">Ribonuclease H-like domain-containing protein</fullName>
    </submittedName>
</protein>
<dbReference type="InterPro" id="IPR012588">
    <property type="entry name" value="Exosome-assoc_fac_Rrp6_N"/>
</dbReference>
<sequence>MAKQPEPSAIPDPITNYAEYERSLLRALVATTKAVNALPLGDLAFYKSLDRTFAEELAICADKALYISNRLVQYAGGDAIQTEEFKDVDDLIDRYGEVIDVVDNLLEKTDVCLDEILGRNTSKPVISQTTPEVAQLSRKYGNDTQVDYKFIYARNIVRPQLRFKDPPENSANTPWIRKIKEKPNALVPLDYGLPSSASPSTMTPAMSSHILQTLGIGDELRSLPHPYEYEINNTTYPFHFFEQRPEQMYQPFDTTSATWVDTEEALVTMCRKLEGESEIAVDLEHHDYRSFQGIVCLMQISTREEDFVVDTLELRDKLSMLNQSFTDPAIVKVFHGAESDILWLQRDFGVYIVDLFDTYHASHLLAFPAHSLASLLARYCNVTADKKYQLADWRIRPLPTEMLKYARSDTHYLLYIYDCMRNELLQKSNQNHNLLRATLQRSQLTALRRYEKEGYDHEHGEGSNGWRWHLTKNHRTFNSQQFAVYKAIHAWRDQAAREEDESIMYVLPNHMLFTLSERMPTDSAGVIGCCNPCPPMVRMYASDLGVLISRAKLNVSVVQKVDTAMPKAVHSRFDEEAKEEVERDGAEVTVTRLRASALYDDDGKLRSVDLEKVRKRTSVLFGSYEANEDDEDDEYARWRDVAEKIRASLMFTVPGRATRIKTMATGVTLALAPEAIKIKQVEVSADEEAGEKKIGASEEE</sequence>
<dbReference type="PANTHER" id="PTHR12124">
    <property type="entry name" value="POLYMYOSITIS/SCLERODERMA AUTOANTIGEN-RELATED"/>
    <property type="match status" value="1"/>
</dbReference>
<dbReference type="GO" id="GO:0071036">
    <property type="term" value="P:nuclear polyadenylation-dependent snoRNA catabolic process"/>
    <property type="evidence" value="ECO:0007669"/>
    <property type="project" value="TreeGrafter"/>
</dbReference>
<comment type="caution">
    <text evidence="10">The sequence shown here is derived from an EMBL/GenBank/DDBJ whole genome shotgun (WGS) entry which is preliminary data.</text>
</comment>
<accession>A0A433CZI5</accession>
<evidence type="ECO:0000256" key="4">
    <source>
        <dbReference type="ARBA" id="ARBA00022801"/>
    </source>
</evidence>
<dbReference type="GO" id="GO:0071051">
    <property type="term" value="P:poly(A)-dependent snoRNA 3'-end processing"/>
    <property type="evidence" value="ECO:0007669"/>
    <property type="project" value="TreeGrafter"/>
</dbReference>
<dbReference type="Gene3D" id="3.30.420.10">
    <property type="entry name" value="Ribonuclease H-like superfamily/Ribonuclease H"/>
    <property type="match status" value="1"/>
</dbReference>
<dbReference type="Gene3D" id="1.10.150.80">
    <property type="entry name" value="HRDC domain"/>
    <property type="match status" value="1"/>
</dbReference>
<keyword evidence="3" id="KW-0540">Nuclease</keyword>
<dbReference type="GO" id="GO:0071037">
    <property type="term" value="P:nuclear polyadenylation-dependent snRNA catabolic process"/>
    <property type="evidence" value="ECO:0007669"/>
    <property type="project" value="TreeGrafter"/>
</dbReference>
<evidence type="ECO:0000313" key="10">
    <source>
        <dbReference type="EMBL" id="RUP43971.1"/>
    </source>
</evidence>
<evidence type="ECO:0000256" key="2">
    <source>
        <dbReference type="ARBA" id="ARBA00022552"/>
    </source>
</evidence>
<dbReference type="AlphaFoldDB" id="A0A433CZI5"/>
<dbReference type="GO" id="GO:0071039">
    <property type="term" value="P:nuclear polyadenylation-dependent CUT catabolic process"/>
    <property type="evidence" value="ECO:0007669"/>
    <property type="project" value="TreeGrafter"/>
</dbReference>
<dbReference type="SUPFAM" id="SSF47819">
    <property type="entry name" value="HRDC-like"/>
    <property type="match status" value="1"/>
</dbReference>
<gene>
    <name evidence="10" type="ORF">BC936DRAFT_150127</name>
</gene>
<dbReference type="CDD" id="cd06147">
    <property type="entry name" value="Rrp6p_like_exo"/>
    <property type="match status" value="1"/>
</dbReference>
<dbReference type="Pfam" id="PF00570">
    <property type="entry name" value="HRDC"/>
    <property type="match status" value="1"/>
</dbReference>
<dbReference type="GO" id="GO:0071038">
    <property type="term" value="P:TRAMP-dependent tRNA surveillance pathway"/>
    <property type="evidence" value="ECO:0007669"/>
    <property type="project" value="TreeGrafter"/>
</dbReference>
<dbReference type="SMART" id="SM00341">
    <property type="entry name" value="HRDC"/>
    <property type="match status" value="1"/>
</dbReference>
<evidence type="ECO:0000259" key="9">
    <source>
        <dbReference type="PROSITE" id="PS50967"/>
    </source>
</evidence>
<keyword evidence="7" id="KW-0539">Nucleus</keyword>
<dbReference type="InterPro" id="IPR036397">
    <property type="entry name" value="RNaseH_sf"/>
</dbReference>
<dbReference type="InterPro" id="IPR012337">
    <property type="entry name" value="RNaseH-like_sf"/>
</dbReference>
<keyword evidence="6" id="KW-0269">Exonuclease</keyword>
<evidence type="ECO:0000313" key="11">
    <source>
        <dbReference type="Proteomes" id="UP000268093"/>
    </source>
</evidence>
<dbReference type="GO" id="GO:0000166">
    <property type="term" value="F:nucleotide binding"/>
    <property type="evidence" value="ECO:0007669"/>
    <property type="project" value="InterPro"/>
</dbReference>
<comment type="subcellular location">
    <subcellularLocation>
        <location evidence="1">Nucleus</location>
    </subcellularLocation>
</comment>
<dbReference type="Pfam" id="PF01612">
    <property type="entry name" value="DNA_pol_A_exo1"/>
    <property type="match status" value="1"/>
</dbReference>
<dbReference type="GO" id="GO:0071044">
    <property type="term" value="P:histone mRNA catabolic process"/>
    <property type="evidence" value="ECO:0007669"/>
    <property type="project" value="TreeGrafter"/>
</dbReference>
<keyword evidence="4" id="KW-0378">Hydrolase</keyword>
<dbReference type="InterPro" id="IPR002562">
    <property type="entry name" value="3'-5'_exonuclease_dom"/>
</dbReference>
<dbReference type="EMBL" id="RBNI01009916">
    <property type="protein sequence ID" value="RUP43971.1"/>
    <property type="molecule type" value="Genomic_DNA"/>
</dbReference>
<dbReference type="PROSITE" id="PS50967">
    <property type="entry name" value="HRDC"/>
    <property type="match status" value="1"/>
</dbReference>
<keyword evidence="2" id="KW-0698">rRNA processing</keyword>
<dbReference type="FunFam" id="1.10.150.80:FF:000001">
    <property type="entry name" value="Putative exosome component 10"/>
    <property type="match status" value="1"/>
</dbReference>
<dbReference type="GO" id="GO:0071035">
    <property type="term" value="P:nuclear polyadenylation-dependent rRNA catabolic process"/>
    <property type="evidence" value="ECO:0007669"/>
    <property type="project" value="TreeGrafter"/>
</dbReference>
<evidence type="ECO:0000256" key="5">
    <source>
        <dbReference type="ARBA" id="ARBA00022835"/>
    </source>
</evidence>
<dbReference type="InterPro" id="IPR049559">
    <property type="entry name" value="Rrp6p-like_exo"/>
</dbReference>
<dbReference type="GO" id="GO:0071040">
    <property type="term" value="P:nuclear polyadenylation-dependent antisense transcript catabolic process"/>
    <property type="evidence" value="ECO:0007669"/>
    <property type="project" value="TreeGrafter"/>
</dbReference>
<dbReference type="PANTHER" id="PTHR12124:SF47">
    <property type="entry name" value="EXOSOME COMPONENT 10"/>
    <property type="match status" value="1"/>
</dbReference>
<organism evidence="10 11">
    <name type="scientific">Jimgerdemannia flammicorona</name>
    <dbReference type="NCBI Taxonomy" id="994334"/>
    <lineage>
        <taxon>Eukaryota</taxon>
        <taxon>Fungi</taxon>
        <taxon>Fungi incertae sedis</taxon>
        <taxon>Mucoromycota</taxon>
        <taxon>Mucoromycotina</taxon>
        <taxon>Endogonomycetes</taxon>
        <taxon>Endogonales</taxon>
        <taxon>Endogonaceae</taxon>
        <taxon>Jimgerdemannia</taxon>
    </lineage>
</organism>
<keyword evidence="5" id="KW-0271">Exosome</keyword>
<dbReference type="FunFam" id="3.30.420.10:FF:000059">
    <property type="entry name" value="Exosome complex exonuclease Rrp6"/>
    <property type="match status" value="1"/>
</dbReference>
<dbReference type="SMART" id="SM00474">
    <property type="entry name" value="35EXOc"/>
    <property type="match status" value="1"/>
</dbReference>
<proteinExistence type="inferred from homology"/>